<dbReference type="AlphaFoldDB" id="A0A0K0DHJ7"/>
<accession>A0A0K0DHJ7</accession>
<keyword evidence="1" id="KW-1185">Reference proteome</keyword>
<proteinExistence type="predicted"/>
<sequence length="88" mass="9121">MTAFAGGVGPSIIHISFYFAQSWSIAVVCFKNCDASGNPPLPAVKAPTTGGMAGTYDPNFQTLAGVKEDVFADKRNPPPPQAPITPAV</sequence>
<reference evidence="1" key="1">
    <citation type="submission" date="2012-09" db="EMBL/GenBank/DDBJ databases">
        <authorList>
            <person name="Martin A.A."/>
        </authorList>
    </citation>
    <scope>NUCLEOTIDE SEQUENCE</scope>
</reference>
<evidence type="ECO:0000313" key="2">
    <source>
        <dbReference type="WBParaSite" id="ACAC_0001067001-mRNA-1"/>
    </source>
</evidence>
<dbReference type="WBParaSite" id="ACAC_0001067001-mRNA-1">
    <property type="protein sequence ID" value="ACAC_0001067001-mRNA-1"/>
    <property type="gene ID" value="ACAC_0001067001"/>
</dbReference>
<organism evidence="1 2">
    <name type="scientific">Angiostrongylus cantonensis</name>
    <name type="common">Rat lungworm</name>
    <dbReference type="NCBI Taxonomy" id="6313"/>
    <lineage>
        <taxon>Eukaryota</taxon>
        <taxon>Metazoa</taxon>
        <taxon>Ecdysozoa</taxon>
        <taxon>Nematoda</taxon>
        <taxon>Chromadorea</taxon>
        <taxon>Rhabditida</taxon>
        <taxon>Rhabditina</taxon>
        <taxon>Rhabditomorpha</taxon>
        <taxon>Strongyloidea</taxon>
        <taxon>Metastrongylidae</taxon>
        <taxon>Angiostrongylus</taxon>
    </lineage>
</organism>
<reference evidence="2" key="2">
    <citation type="submission" date="2017-02" db="UniProtKB">
        <authorList>
            <consortium name="WormBaseParasite"/>
        </authorList>
    </citation>
    <scope>IDENTIFICATION</scope>
</reference>
<dbReference type="Pfam" id="PF03057">
    <property type="entry name" value="DUF236"/>
    <property type="match status" value="1"/>
</dbReference>
<name>A0A0K0DHJ7_ANGCA</name>
<dbReference type="InterPro" id="IPR004296">
    <property type="entry name" value="DUF236"/>
</dbReference>
<evidence type="ECO:0000313" key="1">
    <source>
        <dbReference type="Proteomes" id="UP000035642"/>
    </source>
</evidence>
<protein>
    <submittedName>
        <fullName evidence="2">Uncharacterized protein</fullName>
    </submittedName>
</protein>
<dbReference type="Proteomes" id="UP000035642">
    <property type="component" value="Unassembled WGS sequence"/>
</dbReference>